<dbReference type="STRING" id="266265.Bxe_C0939"/>
<keyword evidence="2" id="KW-1185">Reference proteome</keyword>
<name>Q13GH5_PARXL</name>
<dbReference type="KEGG" id="bxb:DR64_7511"/>
<dbReference type="eggNOG" id="COG0662">
    <property type="taxonomic scope" value="Bacteria"/>
</dbReference>
<dbReference type="AlphaFoldDB" id="Q13GH5"/>
<gene>
    <name evidence="1" type="ORF">Bxe_C0939</name>
</gene>
<evidence type="ECO:0000313" key="2">
    <source>
        <dbReference type="Proteomes" id="UP000001817"/>
    </source>
</evidence>
<dbReference type="Proteomes" id="UP000001817">
    <property type="component" value="Chromosome 3"/>
</dbReference>
<dbReference type="Gene3D" id="2.60.120.10">
    <property type="entry name" value="Jelly Rolls"/>
    <property type="match status" value="2"/>
</dbReference>
<accession>Q13GH5</accession>
<dbReference type="EMBL" id="CP000272">
    <property type="protein sequence ID" value="ABE36814.1"/>
    <property type="molecule type" value="Genomic_DNA"/>
</dbReference>
<dbReference type="KEGG" id="bxe:Bxe_C0939"/>
<dbReference type="InterPro" id="IPR014710">
    <property type="entry name" value="RmlC-like_jellyroll"/>
</dbReference>
<evidence type="ECO:0000313" key="1">
    <source>
        <dbReference type="EMBL" id="ABE36814.1"/>
    </source>
</evidence>
<dbReference type="InterPro" id="IPR011051">
    <property type="entry name" value="RmlC_Cupin_sf"/>
</dbReference>
<organism evidence="1 2">
    <name type="scientific">Paraburkholderia xenovorans (strain LB400)</name>
    <dbReference type="NCBI Taxonomy" id="266265"/>
    <lineage>
        <taxon>Bacteria</taxon>
        <taxon>Pseudomonadati</taxon>
        <taxon>Pseudomonadota</taxon>
        <taxon>Betaproteobacteria</taxon>
        <taxon>Burkholderiales</taxon>
        <taxon>Burkholderiaceae</taxon>
        <taxon>Paraburkholderia</taxon>
    </lineage>
</organism>
<reference evidence="1 2" key="1">
    <citation type="journal article" date="2006" name="Proc. Natl. Acad. Sci. U.S.A.">
        <title>Burkholderia xenovorans LB400 harbors a multi-replicon, 9.73-Mbp genome shaped for versatility.</title>
        <authorList>
            <person name="Chain P.S."/>
            <person name="Denef V.J."/>
            <person name="Konstantinidis K.T."/>
            <person name="Vergez L.M."/>
            <person name="Agullo L."/>
            <person name="Reyes V.L."/>
            <person name="Hauser L."/>
            <person name="Cordova M."/>
            <person name="Gomez L."/>
            <person name="Gonzalez M."/>
            <person name="Land M."/>
            <person name="Lao V."/>
            <person name="Larimer F."/>
            <person name="LiPuma J.J."/>
            <person name="Mahenthiralingam E."/>
            <person name="Malfatti S.A."/>
            <person name="Marx C.J."/>
            <person name="Parnell J.J."/>
            <person name="Ramette A."/>
            <person name="Richardson P."/>
            <person name="Seeger M."/>
            <person name="Smith D."/>
            <person name="Spilker T."/>
            <person name="Sul W.J."/>
            <person name="Tsoi T.V."/>
            <person name="Ulrich L.E."/>
            <person name="Zhulin I.B."/>
            <person name="Tiedje J.M."/>
        </authorList>
    </citation>
    <scope>NUCLEOTIDE SEQUENCE [LARGE SCALE GENOMIC DNA]</scope>
    <source>
        <strain evidence="1 2">LB400</strain>
    </source>
</reference>
<sequence>MTASSCMRPIPMTLQVVQTGRLDEFGRQPERVASRELGLYEATSGVFSARRVKTGRQWGISEIFSNRDARFTCIYVLDGYAVLRLSDRLVTLHRHDSICQVPFSATSIAEVSLDFEFVEIQVLDTPLASEVLPGPGESRELVSFDTPDAHVRGAGPRAFFDYRNLGLADITGRRIEVQVIRAQQAREGGTGWHSHTMAQLSYGLSGWALLDIEGVKEPVRQQPGDAICIPAGCGHNAGSFSSDYWALQLQIPVDYDTTPMDTPVRR</sequence>
<proteinExistence type="predicted"/>
<protein>
    <submittedName>
        <fullName evidence="1">Uncharacterized protein</fullName>
    </submittedName>
</protein>
<dbReference type="SUPFAM" id="SSF51182">
    <property type="entry name" value="RmlC-like cupins"/>
    <property type="match status" value="1"/>
</dbReference>